<dbReference type="InterPro" id="IPR026870">
    <property type="entry name" value="Zinc_ribbon_dom"/>
</dbReference>
<reference evidence="3" key="1">
    <citation type="journal article" date="2021" name="PeerJ">
        <title>Extensive microbial diversity within the chicken gut microbiome revealed by metagenomics and culture.</title>
        <authorList>
            <person name="Gilroy R."/>
            <person name="Ravi A."/>
            <person name="Getino M."/>
            <person name="Pursley I."/>
            <person name="Horton D.L."/>
            <person name="Alikhan N.F."/>
            <person name="Baker D."/>
            <person name="Gharbi K."/>
            <person name="Hall N."/>
            <person name="Watson M."/>
            <person name="Adriaenssens E.M."/>
            <person name="Foster-Nyarko E."/>
            <person name="Jarju S."/>
            <person name="Secka A."/>
            <person name="Antonio M."/>
            <person name="Oren A."/>
            <person name="Chaudhuri R.R."/>
            <person name="La Ragione R."/>
            <person name="Hildebrand F."/>
            <person name="Pallen M.J."/>
        </authorList>
    </citation>
    <scope>NUCLEOTIDE SEQUENCE</scope>
    <source>
        <strain evidence="3">ChiHecolR3B27-1887</strain>
    </source>
</reference>
<proteinExistence type="predicted"/>
<dbReference type="Pfam" id="PF13240">
    <property type="entry name" value="Zn_Ribbon_1"/>
    <property type="match status" value="1"/>
</dbReference>
<evidence type="ECO:0000313" key="4">
    <source>
        <dbReference type="Proteomes" id="UP000824029"/>
    </source>
</evidence>
<dbReference type="Proteomes" id="UP000824029">
    <property type="component" value="Unassembled WGS sequence"/>
</dbReference>
<gene>
    <name evidence="3" type="ORF">IAA22_06365</name>
</gene>
<keyword evidence="1" id="KW-0812">Transmembrane</keyword>
<name>A0A9D2DKR7_9ACTN</name>
<accession>A0A9D2DKR7</accession>
<evidence type="ECO:0000313" key="3">
    <source>
        <dbReference type="EMBL" id="HIZ18713.1"/>
    </source>
</evidence>
<evidence type="ECO:0000259" key="2">
    <source>
        <dbReference type="Pfam" id="PF13240"/>
    </source>
</evidence>
<evidence type="ECO:0000256" key="1">
    <source>
        <dbReference type="SAM" id="Phobius"/>
    </source>
</evidence>
<feature type="transmembrane region" description="Helical" evidence="1">
    <location>
        <begin position="49"/>
        <end position="71"/>
    </location>
</feature>
<dbReference type="Gene3D" id="4.10.1060.50">
    <property type="match status" value="1"/>
</dbReference>
<dbReference type="InterPro" id="IPR038587">
    <property type="entry name" value="Ribosomal_eL40_sf"/>
</dbReference>
<keyword evidence="1" id="KW-1133">Transmembrane helix</keyword>
<organism evidence="3 4">
    <name type="scientific">Candidatus Olsenella stercoravium</name>
    <dbReference type="NCBI Taxonomy" id="2838713"/>
    <lineage>
        <taxon>Bacteria</taxon>
        <taxon>Bacillati</taxon>
        <taxon>Actinomycetota</taxon>
        <taxon>Coriobacteriia</taxon>
        <taxon>Coriobacteriales</taxon>
        <taxon>Atopobiaceae</taxon>
        <taxon>Olsenella</taxon>
    </lineage>
</organism>
<dbReference type="EMBL" id="DXBZ01000122">
    <property type="protein sequence ID" value="HIZ18713.1"/>
    <property type="molecule type" value="Genomic_DNA"/>
</dbReference>
<dbReference type="AlphaFoldDB" id="A0A9D2DKR7"/>
<comment type="caution">
    <text evidence="3">The sequence shown here is derived from an EMBL/GenBank/DDBJ whole genome shotgun (WGS) entry which is preliminary data.</text>
</comment>
<feature type="domain" description="Zinc-ribbon" evidence="2">
    <location>
        <begin position="2"/>
        <end position="24"/>
    </location>
</feature>
<sequence length="255" mass="26219">MFCPKCGATNPDGAKFCAGCGATLGAAPASTGAAAPAAPVRPKSGRGRVVGVIVGAVAIVAVAAAVIYNVFFAERAFQGDLGLVVNGGHGLVNYSLSVNDDTMTITGSGEYGSVTVSAPITSRQAVDGGTLFSFENVTWNSITGTGDYAESISDARESIGDLDASAQIIIPNSTSRGRVDGDWSFDARLNMTGGYSNHPKAIDVALRATADASMTSLEASVPNYMVWNYTLTGTDGTYTIMMEDGHTLTLTVLPK</sequence>
<reference evidence="3" key="2">
    <citation type="submission" date="2021-04" db="EMBL/GenBank/DDBJ databases">
        <authorList>
            <person name="Gilroy R."/>
        </authorList>
    </citation>
    <scope>NUCLEOTIDE SEQUENCE</scope>
    <source>
        <strain evidence="3">ChiHecolR3B27-1887</strain>
    </source>
</reference>
<protein>
    <submittedName>
        <fullName evidence="3">Zinc ribbon domain-containing protein</fullName>
    </submittedName>
</protein>
<keyword evidence="1" id="KW-0472">Membrane</keyword>